<dbReference type="GO" id="GO:0016020">
    <property type="term" value="C:membrane"/>
    <property type="evidence" value="ECO:0007669"/>
    <property type="project" value="InterPro"/>
</dbReference>
<feature type="domain" description="Peptidase C39" evidence="1">
    <location>
        <begin position="29"/>
        <end position="159"/>
    </location>
</feature>
<protein>
    <submittedName>
        <fullName evidence="2">Peptidase C39</fullName>
    </submittedName>
</protein>
<evidence type="ECO:0000313" key="2">
    <source>
        <dbReference type="EMBL" id="AVY96076.1"/>
    </source>
</evidence>
<proteinExistence type="predicted"/>
<name>A0A2S0PFC8_9NEIS</name>
<dbReference type="CDD" id="cd02423">
    <property type="entry name" value="Peptidase_C39G"/>
    <property type="match status" value="1"/>
</dbReference>
<evidence type="ECO:0000259" key="1">
    <source>
        <dbReference type="PROSITE" id="PS50990"/>
    </source>
</evidence>
<sequence length="206" mass="22935">MGAPLGSLGVFHVRVESLKERAFRSTVRQRYDFSCGSAALATLLNFHYGTPTREEDTFAAMYRTGDQAKIQRVGFSMADMKRYLDARGFQANGFKVGLDDFAQAGIPAIVLINNGGYRHFVVVKGISASRVLIGDPALGTRTLTRPEFEANWGGVVFVILNRKEQGQRSFNRDPEWRVREPAPLSAARYDPAFANVTWLRPPATDF</sequence>
<dbReference type="GO" id="GO:0005524">
    <property type="term" value="F:ATP binding"/>
    <property type="evidence" value="ECO:0007669"/>
    <property type="project" value="InterPro"/>
</dbReference>
<dbReference type="EMBL" id="CP028519">
    <property type="protein sequence ID" value="AVY96076.1"/>
    <property type="molecule type" value="Genomic_DNA"/>
</dbReference>
<dbReference type="OrthoDB" id="13401at2"/>
<dbReference type="InterPro" id="IPR005074">
    <property type="entry name" value="Peptidase_C39"/>
</dbReference>
<dbReference type="Proteomes" id="UP000244173">
    <property type="component" value="Chromosome"/>
</dbReference>
<dbReference type="GO" id="GO:0006508">
    <property type="term" value="P:proteolysis"/>
    <property type="evidence" value="ECO:0007669"/>
    <property type="project" value="InterPro"/>
</dbReference>
<dbReference type="PROSITE" id="PS50990">
    <property type="entry name" value="PEPTIDASE_C39"/>
    <property type="match status" value="1"/>
</dbReference>
<dbReference type="Pfam" id="PF03412">
    <property type="entry name" value="Peptidase_C39"/>
    <property type="match status" value="1"/>
</dbReference>
<organism evidence="2 3">
    <name type="scientific">Microvirgula aerodenitrificans</name>
    <dbReference type="NCBI Taxonomy" id="57480"/>
    <lineage>
        <taxon>Bacteria</taxon>
        <taxon>Pseudomonadati</taxon>
        <taxon>Pseudomonadota</taxon>
        <taxon>Betaproteobacteria</taxon>
        <taxon>Neisseriales</taxon>
        <taxon>Aquaspirillaceae</taxon>
        <taxon>Microvirgula</taxon>
    </lineage>
</organism>
<accession>A0A2S0PFC8</accession>
<dbReference type="Gene3D" id="3.90.70.10">
    <property type="entry name" value="Cysteine proteinases"/>
    <property type="match status" value="1"/>
</dbReference>
<reference evidence="2 3" key="1">
    <citation type="submission" date="2018-04" db="EMBL/GenBank/DDBJ databases">
        <title>Denitrifier Microvirgula.</title>
        <authorList>
            <person name="Anderson E."/>
            <person name="Jang J."/>
            <person name="Ishii S."/>
        </authorList>
    </citation>
    <scope>NUCLEOTIDE SEQUENCE [LARGE SCALE GENOMIC DNA]</scope>
    <source>
        <strain evidence="2 3">BE2.4</strain>
    </source>
</reference>
<keyword evidence="3" id="KW-1185">Reference proteome</keyword>
<dbReference type="GO" id="GO:0008233">
    <property type="term" value="F:peptidase activity"/>
    <property type="evidence" value="ECO:0007669"/>
    <property type="project" value="InterPro"/>
</dbReference>
<dbReference type="AlphaFoldDB" id="A0A2S0PFC8"/>
<dbReference type="STRING" id="1122240.GCA_000620105_03156"/>
<gene>
    <name evidence="2" type="ORF">DAI18_11750</name>
</gene>
<evidence type="ECO:0000313" key="3">
    <source>
        <dbReference type="Proteomes" id="UP000244173"/>
    </source>
</evidence>
<dbReference type="KEGG" id="maer:DAI18_11750"/>